<comment type="caution">
    <text evidence="1">The sequence shown here is derived from an EMBL/GenBank/DDBJ whole genome shotgun (WGS) entry which is preliminary data.</text>
</comment>
<organism evidence="1">
    <name type="scientific">marine sediment metagenome</name>
    <dbReference type="NCBI Taxonomy" id="412755"/>
    <lineage>
        <taxon>unclassified sequences</taxon>
        <taxon>metagenomes</taxon>
        <taxon>ecological metagenomes</taxon>
    </lineage>
</organism>
<reference evidence="1" key="1">
    <citation type="journal article" date="2014" name="Front. Microbiol.">
        <title>High frequency of phylogenetically diverse reductive dehalogenase-homologous genes in deep subseafloor sedimentary metagenomes.</title>
        <authorList>
            <person name="Kawai M."/>
            <person name="Futagami T."/>
            <person name="Toyoda A."/>
            <person name="Takaki Y."/>
            <person name="Nishi S."/>
            <person name="Hori S."/>
            <person name="Arai W."/>
            <person name="Tsubouchi T."/>
            <person name="Morono Y."/>
            <person name="Uchiyama I."/>
            <person name="Ito T."/>
            <person name="Fujiyama A."/>
            <person name="Inagaki F."/>
            <person name="Takami H."/>
        </authorList>
    </citation>
    <scope>NUCLEOTIDE SEQUENCE</scope>
    <source>
        <strain evidence="1">Expedition CK06-06</strain>
    </source>
</reference>
<gene>
    <name evidence="1" type="ORF">S01H4_11862</name>
</gene>
<dbReference type="EMBL" id="BART01004900">
    <property type="protein sequence ID" value="GAG58420.1"/>
    <property type="molecule type" value="Genomic_DNA"/>
</dbReference>
<dbReference type="AlphaFoldDB" id="X0YQA4"/>
<protein>
    <submittedName>
        <fullName evidence="1">Uncharacterized protein</fullName>
    </submittedName>
</protein>
<accession>X0YQA4</accession>
<sequence>MEIWRNGEKVATRNGPNMFNYELGMRGPIFGIYKWDWKKGPSDVTERIIYHDEFRDYDGTASFANVDPAQSDI</sequence>
<name>X0YQA4_9ZZZZ</name>
<evidence type="ECO:0000313" key="1">
    <source>
        <dbReference type="EMBL" id="GAG58420.1"/>
    </source>
</evidence>
<proteinExistence type="predicted"/>
<dbReference type="Gene3D" id="2.60.120.200">
    <property type="match status" value="1"/>
</dbReference>